<dbReference type="AlphaFoldDB" id="A0A1X7HHV4"/>
<dbReference type="EMBL" id="LT840184">
    <property type="protein sequence ID" value="SMF86662.1"/>
    <property type="molecule type" value="Genomic_DNA"/>
</dbReference>
<protein>
    <submittedName>
        <fullName evidence="1">Uncharacterized protein</fullName>
    </submittedName>
</protein>
<sequence length="73" mass="7907">MYDKNGLPIRDSDGYMLEKGMRVTTFVDPQGQALFPGVPAEITSGMITSEAVFVRYGSTYCCSKICLAAVYAA</sequence>
<keyword evidence="2" id="KW-1185">Reference proteome</keyword>
<reference evidence="2" key="1">
    <citation type="submission" date="2017-04" db="EMBL/GenBank/DDBJ databases">
        <authorList>
            <person name="Varghese N."/>
            <person name="Submissions S."/>
        </authorList>
    </citation>
    <scope>NUCLEOTIDE SEQUENCE [LARGE SCALE GENOMIC DNA]</scope>
    <source>
        <strain evidence="2">N3/975</strain>
    </source>
</reference>
<dbReference type="RefSeq" id="WP_210190588.1">
    <property type="nucleotide sequence ID" value="NZ_LT840184.1"/>
</dbReference>
<name>A0A1X7HHV4_9BACL</name>
<dbReference type="STRING" id="1313296.SAMN05661091_3469"/>
<accession>A0A1X7HHV4</accession>
<evidence type="ECO:0000313" key="2">
    <source>
        <dbReference type="Proteomes" id="UP000192940"/>
    </source>
</evidence>
<gene>
    <name evidence="1" type="ORF">SAMN05661091_3469</name>
</gene>
<organism evidence="1 2">
    <name type="scientific">Paenibacillus uliginis N3/975</name>
    <dbReference type="NCBI Taxonomy" id="1313296"/>
    <lineage>
        <taxon>Bacteria</taxon>
        <taxon>Bacillati</taxon>
        <taxon>Bacillota</taxon>
        <taxon>Bacilli</taxon>
        <taxon>Bacillales</taxon>
        <taxon>Paenibacillaceae</taxon>
        <taxon>Paenibacillus</taxon>
    </lineage>
</organism>
<evidence type="ECO:0000313" key="1">
    <source>
        <dbReference type="EMBL" id="SMF86662.1"/>
    </source>
</evidence>
<proteinExistence type="predicted"/>
<dbReference type="Proteomes" id="UP000192940">
    <property type="component" value="Chromosome I"/>
</dbReference>